<dbReference type="EMBL" id="MK072336">
    <property type="protein sequence ID" value="AYV82062.1"/>
    <property type="molecule type" value="Genomic_DNA"/>
</dbReference>
<accession>A0A3G5A4N7</accession>
<reference evidence="1" key="1">
    <citation type="submission" date="2018-10" db="EMBL/GenBank/DDBJ databases">
        <title>Hidden diversity of soil giant viruses.</title>
        <authorList>
            <person name="Schulz F."/>
            <person name="Alteio L."/>
            <person name="Goudeau D."/>
            <person name="Ryan E.M."/>
            <person name="Malmstrom R.R."/>
            <person name="Blanchard J."/>
            <person name="Woyke T."/>
        </authorList>
    </citation>
    <scope>NUCLEOTIDE SEQUENCE</scope>
    <source>
        <strain evidence="1">HOV1</strain>
    </source>
</reference>
<proteinExistence type="predicted"/>
<protein>
    <submittedName>
        <fullName evidence="1">Uncharacterized protein</fullName>
    </submittedName>
</protein>
<sequence length="194" mass="23320">MIEEKINYMIDSFDMYNIVFVKTKNNYMIFIKNFNTLNRLRLKTPPMFTPFGIEKYNYKDIVNLEFHELKKNNDMYNFWSYLQQLDKFFINIKYENFTTKLNNKIPEEIINGIKTKTYISCIRPRDGDFNPLLRTHIKKNKNTIQSVFYDESNTILNPNNIKSKIGNFTIELGFLWITDTQYGITWYINGGRFS</sequence>
<name>A0A3G5A4N7_9VIRU</name>
<evidence type="ECO:0000313" key="1">
    <source>
        <dbReference type="EMBL" id="AYV82062.1"/>
    </source>
</evidence>
<gene>
    <name evidence="1" type="ORF">Homavirus5_4</name>
</gene>
<organism evidence="1">
    <name type="scientific">Homavirus sp</name>
    <dbReference type="NCBI Taxonomy" id="2487769"/>
    <lineage>
        <taxon>Viruses</taxon>
        <taxon>Varidnaviria</taxon>
        <taxon>Bamfordvirae</taxon>
        <taxon>Nucleocytoviricota</taxon>
        <taxon>Megaviricetes</taxon>
        <taxon>Imitervirales</taxon>
        <taxon>Mimiviridae</taxon>
        <taxon>Klosneuvirinae</taxon>
    </lineage>
</organism>